<comment type="function">
    <text evidence="2">Counteracts the endogenous Pycsar antiviral defense system. Phosphodiesterase that enables metal-dependent hydrolysis of host cyclic nucleotide Pycsar defense signals such as cCMP and cUMP.</text>
</comment>
<evidence type="ECO:0000256" key="2">
    <source>
        <dbReference type="ARBA" id="ARBA00034301"/>
    </source>
</evidence>
<dbReference type="Pfam" id="PF00753">
    <property type="entry name" value="Lactamase_B"/>
    <property type="match status" value="1"/>
</dbReference>
<dbReference type="InterPro" id="IPR001279">
    <property type="entry name" value="Metallo-B-lactamas"/>
</dbReference>
<evidence type="ECO:0000313" key="5">
    <source>
        <dbReference type="EMBL" id="GIO45762.1"/>
    </source>
</evidence>
<organism evidence="5 6">
    <name type="scientific">Paenibacillus azoreducens</name>
    <dbReference type="NCBI Taxonomy" id="116718"/>
    <lineage>
        <taxon>Bacteria</taxon>
        <taxon>Bacillati</taxon>
        <taxon>Bacillota</taxon>
        <taxon>Bacilli</taxon>
        <taxon>Bacillales</taxon>
        <taxon>Paenibacillaceae</taxon>
        <taxon>Paenibacillus</taxon>
    </lineage>
</organism>
<keyword evidence="5" id="KW-0378">Hydrolase</keyword>
<dbReference type="SUPFAM" id="SSF56281">
    <property type="entry name" value="Metallo-hydrolase/oxidoreductase"/>
    <property type="match status" value="1"/>
</dbReference>
<dbReference type="GO" id="GO:0016787">
    <property type="term" value="F:hydrolase activity"/>
    <property type="evidence" value="ECO:0007669"/>
    <property type="project" value="UniProtKB-KW"/>
</dbReference>
<dbReference type="EMBL" id="BORT01000002">
    <property type="protein sequence ID" value="GIO45762.1"/>
    <property type="molecule type" value="Genomic_DNA"/>
</dbReference>
<dbReference type="InterPro" id="IPR050855">
    <property type="entry name" value="NDM-1-like"/>
</dbReference>
<name>A0A920CQY0_9BACL</name>
<gene>
    <name evidence="5" type="ORF">J34TS1_05270</name>
</gene>
<protein>
    <submittedName>
        <fullName evidence="5">MBL fold hydrolase</fullName>
    </submittedName>
</protein>
<comment type="catalytic activity">
    <reaction evidence="1">
        <text>3',5'-cyclic CMP + H2O = CMP + H(+)</text>
        <dbReference type="Rhea" id="RHEA:72675"/>
        <dbReference type="ChEBI" id="CHEBI:15377"/>
        <dbReference type="ChEBI" id="CHEBI:15378"/>
        <dbReference type="ChEBI" id="CHEBI:58003"/>
        <dbReference type="ChEBI" id="CHEBI:60377"/>
    </reaction>
    <physiologicalReaction direction="left-to-right" evidence="1">
        <dbReference type="Rhea" id="RHEA:72676"/>
    </physiologicalReaction>
</comment>
<evidence type="ECO:0000259" key="4">
    <source>
        <dbReference type="SMART" id="SM00849"/>
    </source>
</evidence>
<accession>A0A920CQY0</accession>
<evidence type="ECO:0000256" key="3">
    <source>
        <dbReference type="ARBA" id="ARBA00048505"/>
    </source>
</evidence>
<comment type="catalytic activity">
    <reaction evidence="3">
        <text>3',5'-cyclic UMP + H2O = UMP + H(+)</text>
        <dbReference type="Rhea" id="RHEA:70575"/>
        <dbReference type="ChEBI" id="CHEBI:15377"/>
        <dbReference type="ChEBI" id="CHEBI:15378"/>
        <dbReference type="ChEBI" id="CHEBI:57865"/>
        <dbReference type="ChEBI" id="CHEBI:184387"/>
    </reaction>
    <physiologicalReaction direction="left-to-right" evidence="3">
        <dbReference type="Rhea" id="RHEA:70576"/>
    </physiologicalReaction>
</comment>
<evidence type="ECO:0000313" key="6">
    <source>
        <dbReference type="Proteomes" id="UP000682811"/>
    </source>
</evidence>
<evidence type="ECO:0000256" key="1">
    <source>
        <dbReference type="ARBA" id="ARBA00034221"/>
    </source>
</evidence>
<reference evidence="5 6" key="1">
    <citation type="submission" date="2021-03" db="EMBL/GenBank/DDBJ databases">
        <title>Antimicrobial resistance genes in bacteria isolated from Japanese honey, and their potential for conferring macrolide and lincosamide resistance in the American foulbrood pathogen Paenibacillus larvae.</title>
        <authorList>
            <person name="Okamoto M."/>
            <person name="Kumagai M."/>
            <person name="Kanamori H."/>
            <person name="Takamatsu D."/>
        </authorList>
    </citation>
    <scope>NUCLEOTIDE SEQUENCE [LARGE SCALE GENOMIC DNA]</scope>
    <source>
        <strain evidence="5 6">J34TS1</strain>
    </source>
</reference>
<dbReference type="PANTHER" id="PTHR42951">
    <property type="entry name" value="METALLO-BETA-LACTAMASE DOMAIN-CONTAINING"/>
    <property type="match status" value="1"/>
</dbReference>
<dbReference type="CDD" id="cd07721">
    <property type="entry name" value="yflN-like_MBL-fold"/>
    <property type="match status" value="1"/>
</dbReference>
<dbReference type="InterPro" id="IPR036866">
    <property type="entry name" value="RibonucZ/Hydroxyglut_hydro"/>
</dbReference>
<feature type="domain" description="Metallo-beta-lactamase" evidence="4">
    <location>
        <begin position="19"/>
        <end position="224"/>
    </location>
</feature>
<proteinExistence type="predicted"/>
<comment type="caution">
    <text evidence="5">The sequence shown here is derived from an EMBL/GenBank/DDBJ whole genome shotgun (WGS) entry which is preliminary data.</text>
</comment>
<dbReference type="RefSeq" id="WP_212976922.1">
    <property type="nucleotide sequence ID" value="NZ_AP025343.1"/>
</dbReference>
<keyword evidence="6" id="KW-1185">Reference proteome</keyword>
<dbReference type="SMART" id="SM00849">
    <property type="entry name" value="Lactamase_B"/>
    <property type="match status" value="1"/>
</dbReference>
<sequence length="245" mass="27586">MNNCQLLDIEFEHNGQNQIITPVLIQDEQENILVDCGYPNFLPYLEKAVQQKGISFESITKLIVTHHDMDHIGSLAEIKRAYPHITIIAYELEKPYIEGAKTSLRIEQAKSTLGELQDEAKNQAEQFIRFLASIEPAPVDQTVINDECLPWCGGIQIVHTPGHMPGHISLYLPSSKTLIAGDAVVLEHGKLNIANPQFTMDMEAAVSSVRRLLDFEIERIICYHGGLFHGNVRQALQDLVREYKS</sequence>
<dbReference type="Proteomes" id="UP000682811">
    <property type="component" value="Unassembled WGS sequence"/>
</dbReference>
<dbReference type="PANTHER" id="PTHR42951:SF15">
    <property type="entry name" value="METALLO-BETA-LACTAMASE SUPERFAMILY PROTEIN"/>
    <property type="match status" value="1"/>
</dbReference>
<dbReference type="Gene3D" id="3.60.15.10">
    <property type="entry name" value="Ribonuclease Z/Hydroxyacylglutathione hydrolase-like"/>
    <property type="match status" value="1"/>
</dbReference>
<dbReference type="AlphaFoldDB" id="A0A920CQY0"/>